<proteinExistence type="predicted"/>
<keyword evidence="2" id="KW-1185">Reference proteome</keyword>
<gene>
    <name evidence="1" type="ORF">NDU88_005078</name>
</gene>
<dbReference type="AlphaFoldDB" id="A0AAV7SKN9"/>
<name>A0AAV7SKN9_PLEWA</name>
<dbReference type="Proteomes" id="UP001066276">
    <property type="component" value="Chromosome 4_2"/>
</dbReference>
<comment type="caution">
    <text evidence="1">The sequence shown here is derived from an EMBL/GenBank/DDBJ whole genome shotgun (WGS) entry which is preliminary data.</text>
</comment>
<evidence type="ECO:0000313" key="2">
    <source>
        <dbReference type="Proteomes" id="UP001066276"/>
    </source>
</evidence>
<evidence type="ECO:0000313" key="1">
    <source>
        <dbReference type="EMBL" id="KAJ1164644.1"/>
    </source>
</evidence>
<dbReference type="EMBL" id="JANPWB010000008">
    <property type="protein sequence ID" value="KAJ1164644.1"/>
    <property type="molecule type" value="Genomic_DNA"/>
</dbReference>
<reference evidence="1" key="1">
    <citation type="journal article" date="2022" name="bioRxiv">
        <title>Sequencing and chromosome-scale assembly of the giantPleurodeles waltlgenome.</title>
        <authorList>
            <person name="Brown T."/>
            <person name="Elewa A."/>
            <person name="Iarovenko S."/>
            <person name="Subramanian E."/>
            <person name="Araus A.J."/>
            <person name="Petzold A."/>
            <person name="Susuki M."/>
            <person name="Suzuki K.-i.T."/>
            <person name="Hayashi T."/>
            <person name="Toyoda A."/>
            <person name="Oliveira C."/>
            <person name="Osipova E."/>
            <person name="Leigh N.D."/>
            <person name="Simon A."/>
            <person name="Yun M.H."/>
        </authorList>
    </citation>
    <scope>NUCLEOTIDE SEQUENCE</scope>
    <source>
        <strain evidence="1">20211129_DDA</strain>
        <tissue evidence="1">Liver</tissue>
    </source>
</reference>
<protein>
    <submittedName>
        <fullName evidence="1">Uncharacterized protein</fullName>
    </submittedName>
</protein>
<organism evidence="1 2">
    <name type="scientific">Pleurodeles waltl</name>
    <name type="common">Iberian ribbed newt</name>
    <dbReference type="NCBI Taxonomy" id="8319"/>
    <lineage>
        <taxon>Eukaryota</taxon>
        <taxon>Metazoa</taxon>
        <taxon>Chordata</taxon>
        <taxon>Craniata</taxon>
        <taxon>Vertebrata</taxon>
        <taxon>Euteleostomi</taxon>
        <taxon>Amphibia</taxon>
        <taxon>Batrachia</taxon>
        <taxon>Caudata</taxon>
        <taxon>Salamandroidea</taxon>
        <taxon>Salamandridae</taxon>
        <taxon>Pleurodelinae</taxon>
        <taxon>Pleurodeles</taxon>
    </lineage>
</organism>
<sequence length="82" mass="9144">MLCGCTNTWRTARWPVHARLRLAPFDDAPLLCWSWKELAASAILVILAPFDLAPLLCWSWKELAASVILVILATAERNLTPA</sequence>
<accession>A0AAV7SKN9</accession>